<evidence type="ECO:0000256" key="2">
    <source>
        <dbReference type="ARBA" id="ARBA00022670"/>
    </source>
</evidence>
<comment type="caution">
    <text evidence="9">The sequence shown here is derived from an EMBL/GenBank/DDBJ whole genome shotgun (WGS) entry which is preliminary data.</text>
</comment>
<dbReference type="PANTHER" id="PTHR11731">
    <property type="entry name" value="PROTEASE FAMILY S9B,C DIPEPTIDYL-PEPTIDASE IV-RELATED"/>
    <property type="match status" value="1"/>
</dbReference>
<dbReference type="OrthoDB" id="16520at2759"/>
<name>A0A6A4IZT3_APOLU</name>
<dbReference type="GO" id="GO:0008236">
    <property type="term" value="F:serine-type peptidase activity"/>
    <property type="evidence" value="ECO:0007669"/>
    <property type="project" value="UniProtKB-KW"/>
</dbReference>
<dbReference type="GO" id="GO:0006508">
    <property type="term" value="P:proteolysis"/>
    <property type="evidence" value="ECO:0007669"/>
    <property type="project" value="UniProtKB-KW"/>
</dbReference>
<dbReference type="InterPro" id="IPR001375">
    <property type="entry name" value="Peptidase_S9_cat"/>
</dbReference>
<dbReference type="InterPro" id="IPR050278">
    <property type="entry name" value="Serine_Prot_S9B/DPPIV"/>
</dbReference>
<evidence type="ECO:0000313" key="10">
    <source>
        <dbReference type="Proteomes" id="UP000466442"/>
    </source>
</evidence>
<dbReference type="GO" id="GO:0008239">
    <property type="term" value="F:dipeptidyl-peptidase activity"/>
    <property type="evidence" value="ECO:0007669"/>
    <property type="project" value="TreeGrafter"/>
</dbReference>
<keyword evidence="4" id="KW-0720">Serine protease</keyword>
<evidence type="ECO:0000259" key="8">
    <source>
        <dbReference type="Pfam" id="PF19520"/>
    </source>
</evidence>
<protein>
    <submittedName>
        <fullName evidence="9">Uncharacterized protein</fullName>
    </submittedName>
</protein>
<accession>A0A6A4IZT3</accession>
<dbReference type="SUPFAM" id="SSF82171">
    <property type="entry name" value="DPP6 N-terminal domain-like"/>
    <property type="match status" value="1"/>
</dbReference>
<evidence type="ECO:0000313" key="9">
    <source>
        <dbReference type="EMBL" id="KAF6199458.1"/>
    </source>
</evidence>
<dbReference type="Gene3D" id="3.40.50.1820">
    <property type="entry name" value="alpha/beta hydrolase"/>
    <property type="match status" value="1"/>
</dbReference>
<dbReference type="PANTHER" id="PTHR11731:SF193">
    <property type="entry name" value="DIPEPTIDYL PEPTIDASE 9"/>
    <property type="match status" value="1"/>
</dbReference>
<dbReference type="Pfam" id="PF00326">
    <property type="entry name" value="Peptidase_S9"/>
    <property type="match status" value="1"/>
</dbReference>
<reference evidence="9" key="1">
    <citation type="journal article" date="2021" name="Mol. Ecol. Resour.">
        <title>Apolygus lucorum genome provides insights into omnivorousness and mesophyll feeding.</title>
        <authorList>
            <person name="Liu Y."/>
            <person name="Liu H."/>
            <person name="Wang H."/>
            <person name="Huang T."/>
            <person name="Liu B."/>
            <person name="Yang B."/>
            <person name="Yin L."/>
            <person name="Li B."/>
            <person name="Zhang Y."/>
            <person name="Zhang S."/>
            <person name="Jiang F."/>
            <person name="Zhang X."/>
            <person name="Ren Y."/>
            <person name="Wang B."/>
            <person name="Wang S."/>
            <person name="Lu Y."/>
            <person name="Wu K."/>
            <person name="Fan W."/>
            <person name="Wang G."/>
        </authorList>
    </citation>
    <scope>NUCLEOTIDE SEQUENCE</scope>
    <source>
        <strain evidence="9">12Hb</strain>
    </source>
</reference>
<evidence type="ECO:0000259" key="7">
    <source>
        <dbReference type="Pfam" id="PF00930"/>
    </source>
</evidence>
<feature type="domain" description="Dipeptidyl peptidase 8 /9 ,N-terminal" evidence="8">
    <location>
        <begin position="95"/>
        <end position="197"/>
    </location>
</feature>
<proteinExistence type="inferred from homology"/>
<feature type="region of interest" description="Disordered" evidence="5">
    <location>
        <begin position="74"/>
        <end position="93"/>
    </location>
</feature>
<evidence type="ECO:0000256" key="5">
    <source>
        <dbReference type="SAM" id="MobiDB-lite"/>
    </source>
</evidence>
<feature type="compositionally biased region" description="Polar residues" evidence="5">
    <location>
        <begin position="78"/>
        <end position="89"/>
    </location>
</feature>
<dbReference type="Gene3D" id="2.140.10.30">
    <property type="entry name" value="Dipeptidylpeptidase IV, N-terminal domain"/>
    <property type="match status" value="1"/>
</dbReference>
<feature type="domain" description="Dipeptidylpeptidase IV N-terminal" evidence="7">
    <location>
        <begin position="247"/>
        <end position="614"/>
    </location>
</feature>
<dbReference type="EMBL" id="WIXP02000015">
    <property type="protein sequence ID" value="KAF6199458.1"/>
    <property type="molecule type" value="Genomic_DNA"/>
</dbReference>
<dbReference type="InterPro" id="IPR045785">
    <property type="entry name" value="Dpp_8/9_N"/>
</dbReference>
<dbReference type="Proteomes" id="UP000466442">
    <property type="component" value="Unassembled WGS sequence"/>
</dbReference>
<feature type="domain" description="Peptidase S9 prolyl oligopeptidase catalytic" evidence="6">
    <location>
        <begin position="706"/>
        <end position="907"/>
    </location>
</feature>
<dbReference type="Pfam" id="PF19520">
    <property type="entry name" value="Dpp_8_9_N"/>
    <property type="match status" value="1"/>
</dbReference>
<dbReference type="AlphaFoldDB" id="A0A6A4IZT3"/>
<evidence type="ECO:0000256" key="3">
    <source>
        <dbReference type="ARBA" id="ARBA00022801"/>
    </source>
</evidence>
<evidence type="ECO:0000256" key="4">
    <source>
        <dbReference type="ARBA" id="ARBA00022825"/>
    </source>
</evidence>
<dbReference type="Pfam" id="PF00930">
    <property type="entry name" value="DPPIV_N"/>
    <property type="match status" value="1"/>
</dbReference>
<keyword evidence="10" id="KW-1185">Reference proteome</keyword>
<organism evidence="9 10">
    <name type="scientific">Apolygus lucorum</name>
    <name type="common">Small green plant bug</name>
    <name type="synonym">Lygocoris lucorum</name>
    <dbReference type="NCBI Taxonomy" id="248454"/>
    <lineage>
        <taxon>Eukaryota</taxon>
        <taxon>Metazoa</taxon>
        <taxon>Ecdysozoa</taxon>
        <taxon>Arthropoda</taxon>
        <taxon>Hexapoda</taxon>
        <taxon>Insecta</taxon>
        <taxon>Pterygota</taxon>
        <taxon>Neoptera</taxon>
        <taxon>Paraneoptera</taxon>
        <taxon>Hemiptera</taxon>
        <taxon>Heteroptera</taxon>
        <taxon>Panheteroptera</taxon>
        <taxon>Cimicomorpha</taxon>
        <taxon>Miridae</taxon>
        <taxon>Mirini</taxon>
        <taxon>Apolygus</taxon>
    </lineage>
</organism>
<dbReference type="SUPFAM" id="SSF53474">
    <property type="entry name" value="alpha/beta-Hydrolases"/>
    <property type="match status" value="1"/>
</dbReference>
<sequence length="907" mass="102415">MDLYTEFRKNHFAVAISSMWYVLCIKLSDTFFTMVERVIVTEWLKDIHAGYTSMLFDAFTHGFGKKCCSCEMEDGSEEGSNGPTSTTGAAATHGRSWSELKATLCEIRRQLSAISAVVPSAVTFRTFPDGTTRIFFLGTLANGWETTLHYADIPSEDTRAMGKLHWQQLLEFNFQSNPTATSRSSREELLLLERKRLTTWGITSYELHPPSGKIVFPAAGALYQCSDSPHRNGPLFPSELRTGTVGAKLTPQICPSNPDLIAYVSNCDIWLSHEASGTSERLTYSHRGSRNLADDPLSSGTPSYVIQEEFSRYQGFWWQPQSKNGVYRLLYEEVDDSEVKVFTFPSSTSLLNSDVEQYRFPRAGSPNSKSNLKMMELYVNENEVLRTRALEILHPLSHMFPWMEYVVRAGWTPDSDHVWVQLLDRKQQRLELVLISLENFVEPPPNVFRFNDKQEETLSPPVYVIGKQTSDVWINVTDLLHIFPGADSGKISYIWSTEETGFRHLQLVTAQLSCPHSNGVHENTDVRWKQVSSVPLTSGDWPVVDDGFWFDSVHSLVYFIGLKDSPLERHLYVVSLEAPEQIRLLTHTGSSYTVNINPECTIAVATYSSVSHPPACLVFRIGHTDSTVEGVTLTPIGHLVEPQVPEQPLRFPELYSHEISSGDILYAMVFRPYGAVPGTKYPTVLNVYGGPEVQIVTNTFKDMRYLRMHMLASQGYCVVSIDSRGSYNRGVQFESHIKHRMGTVELDDQIEMLVWLSNEIELIDMSRVAIFGWSYGGYLSLMGIAQYPDVFKVAVAGAPVTSWSLYDTGYTERYMDLPSSNPQGYKTGSILNYVSQFPNEEGRLLIVHGLVDDNVHFTHTSSLIAQLVRKGKPYQLQVYPCERHSLRSLDASKHYETTLLNFLANHL</sequence>
<comment type="similarity">
    <text evidence="1">Belongs to the peptidase S9B family. DPPIV subfamily.</text>
</comment>
<keyword evidence="2" id="KW-0645">Protease</keyword>
<gene>
    <name evidence="9" type="ORF">GE061_007484</name>
</gene>
<dbReference type="InterPro" id="IPR002469">
    <property type="entry name" value="Peptidase_S9B_N"/>
</dbReference>
<dbReference type="InterPro" id="IPR029058">
    <property type="entry name" value="AB_hydrolase_fold"/>
</dbReference>
<evidence type="ECO:0000259" key="6">
    <source>
        <dbReference type="Pfam" id="PF00326"/>
    </source>
</evidence>
<keyword evidence="3" id="KW-0378">Hydrolase</keyword>
<evidence type="ECO:0000256" key="1">
    <source>
        <dbReference type="ARBA" id="ARBA00010036"/>
    </source>
</evidence>